<name>A0ABX2VZU8_AJEDR</name>
<keyword evidence="3" id="KW-1185">Reference proteome</keyword>
<feature type="region of interest" description="Disordered" evidence="1">
    <location>
        <begin position="64"/>
        <end position="86"/>
    </location>
</feature>
<accession>A0ABX2VZU8</accession>
<dbReference type="GeneID" id="69032604"/>
<evidence type="ECO:0000313" key="2">
    <source>
        <dbReference type="EMBL" id="OAT02662.1"/>
    </source>
</evidence>
<evidence type="ECO:0000313" key="3">
    <source>
        <dbReference type="Proteomes" id="UP000002039"/>
    </source>
</evidence>
<dbReference type="RefSeq" id="XP_045282389.1">
    <property type="nucleotide sequence ID" value="XM_045426791.1"/>
</dbReference>
<gene>
    <name evidence="2" type="ORF">BDCG_17712</name>
</gene>
<organism evidence="2 3">
    <name type="scientific">Ajellomyces dermatitidis (strain ER-3 / ATCC MYA-2586)</name>
    <name type="common">Blastomyces dermatitidis</name>
    <dbReference type="NCBI Taxonomy" id="559297"/>
    <lineage>
        <taxon>Eukaryota</taxon>
        <taxon>Fungi</taxon>
        <taxon>Dikarya</taxon>
        <taxon>Ascomycota</taxon>
        <taxon>Pezizomycotina</taxon>
        <taxon>Eurotiomycetes</taxon>
        <taxon>Eurotiomycetidae</taxon>
        <taxon>Onygenales</taxon>
        <taxon>Ajellomycetaceae</taxon>
        <taxon>Blastomyces</taxon>
    </lineage>
</organism>
<protein>
    <submittedName>
        <fullName evidence="2">Uncharacterized protein</fullName>
    </submittedName>
</protein>
<sequence>MVFGFVDPDSAEDGSHGDPNGEAARTNIMSITNYPHNLWRQRRQPRQQVGRLMDTLFDVKPGAYRHRSRAGKGLQGHGNPCQSTKVTKDAVPVGALSMTGVEIAAGKRVSCPERKCSHFSLL</sequence>
<reference evidence="3" key="1">
    <citation type="journal article" date="2015" name="PLoS Genet.">
        <title>The dynamic genome and transcriptome of the human fungal pathogen Blastomyces and close relative Emmonsia.</title>
        <authorList>
            <person name="Munoz J.F."/>
            <person name="Gauthier G.M."/>
            <person name="Desjardins C.A."/>
            <person name="Gallo J.E."/>
            <person name="Holder J."/>
            <person name="Sullivan T.D."/>
            <person name="Marty A.J."/>
            <person name="Carmen J.C."/>
            <person name="Chen Z."/>
            <person name="Ding L."/>
            <person name="Gujja S."/>
            <person name="Magrini V."/>
            <person name="Misas E."/>
            <person name="Mitreva M."/>
            <person name="Priest M."/>
            <person name="Saif S."/>
            <person name="Whiston E.A."/>
            <person name="Young S."/>
            <person name="Zeng Q."/>
            <person name="Goldman W.E."/>
            <person name="Mardis E.R."/>
            <person name="Taylor J.W."/>
            <person name="McEwen J.G."/>
            <person name="Clay O.K."/>
            <person name="Klein B.S."/>
            <person name="Cuomo C.A."/>
        </authorList>
    </citation>
    <scope>NUCLEOTIDE SEQUENCE [LARGE SCALE GENOMIC DNA]</scope>
    <source>
        <strain evidence="3">ER-3 / ATCC MYA-2586</strain>
    </source>
</reference>
<dbReference type="EMBL" id="EQ999982">
    <property type="protein sequence ID" value="OAT02662.1"/>
    <property type="molecule type" value="Genomic_DNA"/>
</dbReference>
<feature type="region of interest" description="Disordered" evidence="1">
    <location>
        <begin position="1"/>
        <end position="25"/>
    </location>
</feature>
<evidence type="ECO:0000256" key="1">
    <source>
        <dbReference type="SAM" id="MobiDB-lite"/>
    </source>
</evidence>
<dbReference type="Proteomes" id="UP000002039">
    <property type="component" value="Unassembled WGS sequence"/>
</dbReference>
<proteinExistence type="predicted"/>